<name>A0A1X0VC64_LEUPS</name>
<dbReference type="EMBL" id="MPLS01000029">
    <property type="protein sequence ID" value="ORI97337.1"/>
    <property type="molecule type" value="Genomic_DNA"/>
</dbReference>
<dbReference type="GO" id="GO:0065002">
    <property type="term" value="P:intracellular protein transmembrane transport"/>
    <property type="evidence" value="ECO:0007669"/>
    <property type="project" value="TreeGrafter"/>
</dbReference>
<evidence type="ECO:0000256" key="8">
    <source>
        <dbReference type="ARBA" id="ARBA00023010"/>
    </source>
</evidence>
<evidence type="ECO:0000313" key="12">
    <source>
        <dbReference type="Proteomes" id="UP000192288"/>
    </source>
</evidence>
<dbReference type="Pfam" id="PF03840">
    <property type="entry name" value="SecG"/>
    <property type="match status" value="1"/>
</dbReference>
<keyword evidence="3 10" id="KW-0813">Transport</keyword>
<keyword evidence="8 10" id="KW-0811">Translocation</keyword>
<dbReference type="PANTHER" id="PTHR34182:SF1">
    <property type="entry name" value="PROTEIN-EXPORT MEMBRANE PROTEIN SECG"/>
    <property type="match status" value="1"/>
</dbReference>
<organism evidence="11 12">
    <name type="scientific">Leuconostoc pseudomesenteroides</name>
    <dbReference type="NCBI Taxonomy" id="33968"/>
    <lineage>
        <taxon>Bacteria</taxon>
        <taxon>Bacillati</taxon>
        <taxon>Bacillota</taxon>
        <taxon>Bacilli</taxon>
        <taxon>Lactobacillales</taxon>
        <taxon>Lactobacillaceae</taxon>
        <taxon>Leuconostoc</taxon>
    </lineage>
</organism>
<evidence type="ECO:0000256" key="2">
    <source>
        <dbReference type="ARBA" id="ARBA00008445"/>
    </source>
</evidence>
<evidence type="ECO:0000256" key="7">
    <source>
        <dbReference type="ARBA" id="ARBA00022989"/>
    </source>
</evidence>
<dbReference type="GO" id="GO:0005886">
    <property type="term" value="C:plasma membrane"/>
    <property type="evidence" value="ECO:0007669"/>
    <property type="project" value="UniProtKB-SubCell"/>
</dbReference>
<keyword evidence="6 10" id="KW-0653">Protein transport</keyword>
<dbReference type="GO" id="GO:0009306">
    <property type="term" value="P:protein secretion"/>
    <property type="evidence" value="ECO:0007669"/>
    <property type="project" value="UniProtKB-UniRule"/>
</dbReference>
<evidence type="ECO:0000256" key="6">
    <source>
        <dbReference type="ARBA" id="ARBA00022927"/>
    </source>
</evidence>
<dbReference type="eggNOG" id="COG1314">
    <property type="taxonomic scope" value="Bacteria"/>
</dbReference>
<dbReference type="PRINTS" id="PR01651">
    <property type="entry name" value="SECGEXPORT"/>
</dbReference>
<dbReference type="STRING" id="33968.BMS77_07890"/>
<sequence>MIVEKTLTVALIVVGFMLIVTVMMQPSKQQDALSALSGGAGDLFAERKSRGFEAVMRRATSVLGALWFIIGFALMYISAH</sequence>
<feature type="transmembrane region" description="Helical" evidence="10">
    <location>
        <begin position="6"/>
        <end position="24"/>
    </location>
</feature>
<evidence type="ECO:0000256" key="3">
    <source>
        <dbReference type="ARBA" id="ARBA00022448"/>
    </source>
</evidence>
<dbReference type="PANTHER" id="PTHR34182">
    <property type="entry name" value="PROTEIN-EXPORT MEMBRANE PROTEIN SECG"/>
    <property type="match status" value="1"/>
</dbReference>
<evidence type="ECO:0000256" key="1">
    <source>
        <dbReference type="ARBA" id="ARBA00004651"/>
    </source>
</evidence>
<dbReference type="Proteomes" id="UP000192288">
    <property type="component" value="Unassembled WGS sequence"/>
</dbReference>
<feature type="transmembrane region" description="Helical" evidence="10">
    <location>
        <begin position="59"/>
        <end position="79"/>
    </location>
</feature>
<comment type="function">
    <text evidence="10">Involved in protein export. Participates in an early event of protein translocation.</text>
</comment>
<accession>A0A1X0VC64</accession>
<reference evidence="11 12" key="1">
    <citation type="journal article" date="2017" name="Front. Microbiol.">
        <title>Genomic Characterization of Dairy Associated Leuconostoc Species and Diversity of Leuconostocs in Undefined Mixed Mesophilic Starter Cultures.</title>
        <authorList>
            <person name="Frantzen C.A."/>
            <person name="Kot W."/>
            <person name="Pedersen T.B."/>
            <person name="Ardo Y.M."/>
            <person name="Broadbent J.R."/>
            <person name="Neve H."/>
            <person name="Hansen L.H."/>
            <person name="Dal Bello F."/>
            <person name="Ostlie H.M."/>
            <person name="Kleppen H.P."/>
            <person name="Vogensen F.K."/>
            <person name="Holo H."/>
        </authorList>
    </citation>
    <scope>NUCLEOTIDE SEQUENCE [LARGE SCALE GENOMIC DNA]</scope>
    <source>
        <strain evidence="11 12">LMGCF08</strain>
    </source>
</reference>
<evidence type="ECO:0000256" key="9">
    <source>
        <dbReference type="ARBA" id="ARBA00023136"/>
    </source>
</evidence>
<comment type="caution">
    <text evidence="11">The sequence shown here is derived from an EMBL/GenBank/DDBJ whole genome shotgun (WGS) entry which is preliminary data.</text>
</comment>
<dbReference type="AlphaFoldDB" id="A0A1X0VC64"/>
<comment type="subcellular location">
    <subcellularLocation>
        <location evidence="1 10">Cell membrane</location>
        <topology evidence="1 10">Multi-pass membrane protein</topology>
    </subcellularLocation>
</comment>
<dbReference type="GO" id="GO:0043952">
    <property type="term" value="P:protein transport by the Sec complex"/>
    <property type="evidence" value="ECO:0007669"/>
    <property type="project" value="TreeGrafter"/>
</dbReference>
<evidence type="ECO:0000256" key="5">
    <source>
        <dbReference type="ARBA" id="ARBA00022692"/>
    </source>
</evidence>
<keyword evidence="5 10" id="KW-0812">Transmembrane</keyword>
<dbReference type="InterPro" id="IPR004692">
    <property type="entry name" value="SecG"/>
</dbReference>
<keyword evidence="7 10" id="KW-1133">Transmembrane helix</keyword>
<proteinExistence type="inferred from homology"/>
<evidence type="ECO:0000313" key="11">
    <source>
        <dbReference type="EMBL" id="ORI97337.1"/>
    </source>
</evidence>
<gene>
    <name evidence="11" type="ORF">BMR96_07725</name>
</gene>
<dbReference type="GO" id="GO:0015450">
    <property type="term" value="F:protein-transporting ATPase activity"/>
    <property type="evidence" value="ECO:0007669"/>
    <property type="project" value="UniProtKB-UniRule"/>
</dbReference>
<keyword evidence="9 10" id="KW-0472">Membrane</keyword>
<comment type="similarity">
    <text evidence="2 10">Belongs to the SecG family.</text>
</comment>
<protein>
    <recommendedName>
        <fullName evidence="10">Protein-export membrane protein SecG</fullName>
    </recommendedName>
</protein>
<evidence type="ECO:0000256" key="10">
    <source>
        <dbReference type="RuleBase" id="RU365087"/>
    </source>
</evidence>
<evidence type="ECO:0000256" key="4">
    <source>
        <dbReference type="ARBA" id="ARBA00022475"/>
    </source>
</evidence>
<dbReference type="NCBIfam" id="TIGR00810">
    <property type="entry name" value="secG"/>
    <property type="match status" value="1"/>
</dbReference>
<keyword evidence="4 10" id="KW-1003">Cell membrane</keyword>